<reference evidence="4 5" key="1">
    <citation type="submission" date="2022-10" db="EMBL/GenBank/DDBJ databases">
        <title>Defluviimonas sp. CAU 1641 isolated from mud.</title>
        <authorList>
            <person name="Kim W."/>
        </authorList>
    </citation>
    <scope>NUCLEOTIDE SEQUENCE [LARGE SCALE GENOMIC DNA]</scope>
    <source>
        <strain evidence="4 5">CAU 1641</strain>
    </source>
</reference>
<keyword evidence="1" id="KW-0560">Oxidoreductase</keyword>
<dbReference type="CDD" id="cd12164">
    <property type="entry name" value="GDH_like_2"/>
    <property type="match status" value="1"/>
</dbReference>
<dbReference type="PANTHER" id="PTHR43333:SF1">
    <property type="entry name" value="D-ISOMER SPECIFIC 2-HYDROXYACID DEHYDROGENASE NAD-BINDING DOMAIN-CONTAINING PROTEIN"/>
    <property type="match status" value="1"/>
</dbReference>
<dbReference type="RefSeq" id="WP_264772718.1">
    <property type="nucleotide sequence ID" value="NZ_JAPDOG010000015.1"/>
</dbReference>
<dbReference type="SUPFAM" id="SSF51735">
    <property type="entry name" value="NAD(P)-binding Rossmann-fold domains"/>
    <property type="match status" value="1"/>
</dbReference>
<accession>A0ABT3J5Z9</accession>
<evidence type="ECO:0000256" key="1">
    <source>
        <dbReference type="ARBA" id="ARBA00023002"/>
    </source>
</evidence>
<proteinExistence type="predicted"/>
<feature type="domain" description="D-isomer specific 2-hydroxyacid dehydrogenase NAD-binding" evidence="3">
    <location>
        <begin position="110"/>
        <end position="278"/>
    </location>
</feature>
<gene>
    <name evidence="4" type="ORF">OM960_16350</name>
</gene>
<dbReference type="Pfam" id="PF02826">
    <property type="entry name" value="2-Hacid_dh_C"/>
    <property type="match status" value="1"/>
</dbReference>
<dbReference type="InterPro" id="IPR036291">
    <property type="entry name" value="NAD(P)-bd_dom_sf"/>
</dbReference>
<evidence type="ECO:0000259" key="3">
    <source>
        <dbReference type="Pfam" id="PF02826"/>
    </source>
</evidence>
<dbReference type="PANTHER" id="PTHR43333">
    <property type="entry name" value="2-HACID_DH_C DOMAIN-CONTAINING PROTEIN"/>
    <property type="match status" value="1"/>
</dbReference>
<name>A0ABT3J5Z9_9RHOB</name>
<organism evidence="4 5">
    <name type="scientific">Defluviimonas salinarum</name>
    <dbReference type="NCBI Taxonomy" id="2992147"/>
    <lineage>
        <taxon>Bacteria</taxon>
        <taxon>Pseudomonadati</taxon>
        <taxon>Pseudomonadota</taxon>
        <taxon>Alphaproteobacteria</taxon>
        <taxon>Rhodobacterales</taxon>
        <taxon>Paracoccaceae</taxon>
        <taxon>Albidovulum</taxon>
    </lineage>
</organism>
<protein>
    <submittedName>
        <fullName evidence="4">Glyoxylate/hydroxypyruvate reductase A</fullName>
    </submittedName>
</protein>
<comment type="caution">
    <text evidence="4">The sequence shown here is derived from an EMBL/GenBank/DDBJ whole genome shotgun (WGS) entry which is preliminary data.</text>
</comment>
<dbReference type="Gene3D" id="3.40.50.720">
    <property type="entry name" value="NAD(P)-binding Rossmann-like Domain"/>
    <property type="match status" value="2"/>
</dbReference>
<keyword evidence="5" id="KW-1185">Reference proteome</keyword>
<keyword evidence="2" id="KW-0520">NAD</keyword>
<evidence type="ECO:0000313" key="5">
    <source>
        <dbReference type="Proteomes" id="UP001207582"/>
    </source>
</evidence>
<dbReference type="EMBL" id="JAPDOG010000015">
    <property type="protein sequence ID" value="MCW3783121.1"/>
    <property type="molecule type" value="Genomic_DNA"/>
</dbReference>
<evidence type="ECO:0000256" key="2">
    <source>
        <dbReference type="ARBA" id="ARBA00023027"/>
    </source>
</evidence>
<sequence length="313" mass="33281">MPIKVYFAAGAERWPAYREPLRAALSELGIAADLSDSAPDPAAVDYIVYAPGGPVTDFSPYTGCKAVLSLWAGVERIVSNPTLTQPLTRMVDQGLTEGMVEYVTGHVLRHHLCIDAHIHGQDGIWRQASLLPPLARERPVAMLGLGALGQACAAALAALNFPVLGWSRSPKSIPGIDCHSGDTGLAYVLSRAEIAVLLLPLTADTRDLMTAGRLALMPEGAAIINPGRGPLIDDAALLAALDAGQIGHATLDVFREEPLPPGHPFWAHPKVTVTPHIAAETRPTTAARVVAENIRRGEAGEPLLHRVDRELGY</sequence>
<dbReference type="Proteomes" id="UP001207582">
    <property type="component" value="Unassembled WGS sequence"/>
</dbReference>
<evidence type="ECO:0000313" key="4">
    <source>
        <dbReference type="EMBL" id="MCW3783121.1"/>
    </source>
</evidence>
<dbReference type="InterPro" id="IPR006140">
    <property type="entry name" value="D-isomer_DH_NAD-bd"/>
</dbReference>